<keyword evidence="2 7" id="KW-0808">Transferase</keyword>
<name>A0A8B5VWN4_ENTAV</name>
<dbReference type="Gene3D" id="3.30.420.40">
    <property type="match status" value="2"/>
</dbReference>
<dbReference type="InterPro" id="IPR018485">
    <property type="entry name" value="FGGY_C"/>
</dbReference>
<dbReference type="GO" id="GO:0005524">
    <property type="term" value="F:ATP binding"/>
    <property type="evidence" value="ECO:0007669"/>
    <property type="project" value="UniProtKB-KW"/>
</dbReference>
<feature type="binding site" evidence="7">
    <location>
        <begin position="11"/>
        <end position="15"/>
    </location>
    <ligand>
        <name>ATP</name>
        <dbReference type="ChEBI" id="CHEBI:30616"/>
    </ligand>
</feature>
<comment type="caution">
    <text evidence="7">Lacks conserved residue(s) required for the propagation of feature annotation.</text>
</comment>
<dbReference type="InterPro" id="IPR043129">
    <property type="entry name" value="ATPase_NBD"/>
</dbReference>
<feature type="binding site" evidence="7">
    <location>
        <position position="79"/>
    </location>
    <ligand>
        <name>substrate</name>
    </ligand>
</feature>
<reference evidence="8 9" key="1">
    <citation type="submission" date="2017-10" db="EMBL/GenBank/DDBJ databases">
        <title>FDA dAtabase for Regulatory Grade micrObial Sequences (FDA-ARGOS): Supporting development and validation of Infectious Disease Dx tests.</title>
        <authorList>
            <person name="Campos J."/>
            <person name="Goldberg B."/>
            <person name="Tallon L.J."/>
            <person name="Sadzewicz L."/>
            <person name="Sengamalay N."/>
            <person name="Ott S."/>
            <person name="Godinez A."/>
            <person name="Nagaraj S."/>
            <person name="Vyas G."/>
            <person name="Aluvathingal J."/>
            <person name="Nadendla S."/>
            <person name="Geyer C."/>
            <person name="Nandy P."/>
            <person name="Hobson J."/>
            <person name="Sichtig H."/>
        </authorList>
    </citation>
    <scope>NUCLEOTIDE SEQUENCE [LARGE SCALE GENOMIC DNA]</scope>
    <source>
        <strain evidence="8 9">FDAARGOS_185</strain>
    </source>
</reference>
<gene>
    <name evidence="7 8" type="primary">rhaB</name>
    <name evidence="8" type="ORF">AUF17_19305</name>
</gene>
<dbReference type="Proteomes" id="UP000316316">
    <property type="component" value="Unassembled WGS sequence"/>
</dbReference>
<dbReference type="CDD" id="cd07771">
    <property type="entry name" value="ASKHA_NBD_FGGY_RhaB-like"/>
    <property type="match status" value="1"/>
</dbReference>
<evidence type="ECO:0000256" key="7">
    <source>
        <dbReference type="HAMAP-Rule" id="MF_01535"/>
    </source>
</evidence>
<sequence length="489" mass="55099">MKTYIAIDIGASSGRLMKSELIDGQLTLTEVHRFKNGFRMLDGFQRWDINYLIQEIVVGLEKIKQNGIEHCYVGIDTWAVDYCLIDKDGTLLGDPIAYRDSRTKKAVEKFQKLMSLETLYEKTGIQIQSFNTIFQLLVEQRELLEKTDKLLLIPDYLGYAFTNQAVTEKTNASTMQLLNPANDTWDEELLDLVGIRKEQLPPLVDAGTILGSLVKEKFPDFDLPEATFVSVASHDTASAILGTPGQGRDWGYISSGTWSLLGVETKVANVSREAFNENYTNEWGAHNTIRFLKNIMGMWLIQEVAREQDYQYSFPELAEMAAKEAPFQQFIDVNHESFLNPENMIVAIQDYCQKTGQTIPETPGAIARCIYDNLALCYASELEKLEKMTGTNDKLSKLHIVGGGSNNKFLNQLTADVAQIEISAGPGEATAIGNILMQMVATKEFESIEAGRQCILDSFTFSKHLPQTCDHEVLEKYKKFIEKRSKENE</sequence>
<keyword evidence="4 7" id="KW-0418">Kinase</keyword>
<keyword evidence="6 7" id="KW-0684">Rhamnose metabolism</keyword>
<feature type="active site" description="Proton acceptor" evidence="7">
    <location>
        <position position="235"/>
    </location>
</feature>
<dbReference type="SUPFAM" id="SSF53067">
    <property type="entry name" value="Actin-like ATPase domain"/>
    <property type="match status" value="2"/>
</dbReference>
<evidence type="ECO:0000256" key="6">
    <source>
        <dbReference type="ARBA" id="ARBA00023308"/>
    </source>
</evidence>
<dbReference type="InterPro" id="IPR013449">
    <property type="entry name" value="Rhamnulokinase"/>
</dbReference>
<keyword evidence="3 7" id="KW-0547">Nucleotide-binding</keyword>
<feature type="binding site" evidence="7">
    <location>
        <position position="257"/>
    </location>
    <ligand>
        <name>ATP</name>
        <dbReference type="ChEBI" id="CHEBI:30616"/>
    </ligand>
</feature>
<keyword evidence="5 7" id="KW-0067">ATP-binding</keyword>
<feature type="binding site" evidence="7">
    <location>
        <begin position="234"/>
        <end position="236"/>
    </location>
    <ligand>
        <name>substrate</name>
    </ligand>
</feature>
<protein>
    <recommendedName>
        <fullName evidence="7">Rhamnulokinase</fullName>
        <shortName evidence="7">RhaB</shortName>
        <ecNumber evidence="7">2.7.1.5</ecNumber>
    </recommendedName>
    <alternativeName>
        <fullName evidence="7">ATP:L-rhamnulose phosphotransferase</fullName>
    </alternativeName>
    <alternativeName>
        <fullName evidence="7">L-rhamnulose 1-kinase</fullName>
    </alternativeName>
    <alternativeName>
        <fullName evidence="7">Rhamnulose kinase</fullName>
    </alternativeName>
</protein>
<evidence type="ECO:0000313" key="8">
    <source>
        <dbReference type="EMBL" id="TRZ28854.1"/>
    </source>
</evidence>
<feature type="binding site" evidence="7">
    <location>
        <position position="302"/>
    </location>
    <ligand>
        <name>ATP</name>
        <dbReference type="ChEBI" id="CHEBI:30616"/>
    </ligand>
</feature>
<proteinExistence type="inferred from homology"/>
<comment type="caution">
    <text evidence="8">The sequence shown here is derived from an EMBL/GenBank/DDBJ whole genome shotgun (WGS) entry which is preliminary data.</text>
</comment>
<dbReference type="Pfam" id="PF02782">
    <property type="entry name" value="FGGY_C"/>
    <property type="match status" value="1"/>
</dbReference>
<evidence type="ECO:0000256" key="1">
    <source>
        <dbReference type="ARBA" id="ARBA00009156"/>
    </source>
</evidence>
<feature type="disulfide bond" evidence="7">
    <location>
        <begin position="352"/>
        <end position="369"/>
    </location>
</feature>
<dbReference type="UniPathway" id="UPA00541">
    <property type="reaction ID" value="UER00602"/>
</dbReference>
<dbReference type="GO" id="GO:0008993">
    <property type="term" value="F:rhamnulokinase activity"/>
    <property type="evidence" value="ECO:0007669"/>
    <property type="project" value="UniProtKB-UniRule"/>
</dbReference>
<dbReference type="EMBL" id="PDXQ01000002">
    <property type="protein sequence ID" value="TRZ28854.1"/>
    <property type="molecule type" value="Genomic_DNA"/>
</dbReference>
<keyword evidence="7" id="KW-0460">Magnesium</keyword>
<feature type="binding site" evidence="7">
    <location>
        <position position="294"/>
    </location>
    <ligand>
        <name>substrate</name>
    </ligand>
</feature>
<feature type="binding site" evidence="7">
    <location>
        <position position="403"/>
    </location>
    <ligand>
        <name>ATP</name>
        <dbReference type="ChEBI" id="CHEBI:30616"/>
    </ligand>
</feature>
<dbReference type="Pfam" id="PF00370">
    <property type="entry name" value="FGGY_N"/>
    <property type="match status" value="1"/>
</dbReference>
<comment type="similarity">
    <text evidence="1">Belongs to the FGGY kinase family.</text>
</comment>
<dbReference type="GO" id="GO:0019301">
    <property type="term" value="P:rhamnose catabolic process"/>
    <property type="evidence" value="ECO:0007669"/>
    <property type="project" value="UniProtKB-UniRule"/>
</dbReference>
<evidence type="ECO:0000256" key="5">
    <source>
        <dbReference type="ARBA" id="ARBA00022840"/>
    </source>
</evidence>
<comment type="similarity">
    <text evidence="7">Belongs to the rhamnulokinase family.</text>
</comment>
<keyword evidence="7" id="KW-1015">Disulfide bond</keyword>
<dbReference type="PANTHER" id="PTHR43095">
    <property type="entry name" value="SUGAR KINASE"/>
    <property type="match status" value="1"/>
</dbReference>
<evidence type="ECO:0000256" key="2">
    <source>
        <dbReference type="ARBA" id="ARBA00022679"/>
    </source>
</evidence>
<dbReference type="RefSeq" id="WP_016178686.1">
    <property type="nucleotide sequence ID" value="NZ_CAAKOC010000110.1"/>
</dbReference>
<comment type="pathway">
    <text evidence="7">Carbohydrate degradation; L-rhamnose degradation; glycerone phosphate from L-rhamnose: step 2/3.</text>
</comment>
<evidence type="ECO:0000313" key="9">
    <source>
        <dbReference type="Proteomes" id="UP000316316"/>
    </source>
</evidence>
<evidence type="ECO:0000256" key="4">
    <source>
        <dbReference type="ARBA" id="ARBA00022777"/>
    </source>
</evidence>
<dbReference type="InterPro" id="IPR000577">
    <property type="entry name" value="Carb_kinase_FGGY"/>
</dbReference>
<comment type="cofactor">
    <cofactor evidence="7">
        <name>Mg(2+)</name>
        <dbReference type="ChEBI" id="CHEBI:18420"/>
    </cofactor>
</comment>
<dbReference type="PIRSF" id="PIRSF000538">
    <property type="entry name" value="GlpK"/>
    <property type="match status" value="1"/>
</dbReference>
<comment type="catalytic activity">
    <reaction evidence="7">
        <text>L-rhamnulose + ATP = L-rhamnulose 1-phosphate + ADP + H(+)</text>
        <dbReference type="Rhea" id="RHEA:20117"/>
        <dbReference type="ChEBI" id="CHEBI:15378"/>
        <dbReference type="ChEBI" id="CHEBI:17897"/>
        <dbReference type="ChEBI" id="CHEBI:30616"/>
        <dbReference type="ChEBI" id="CHEBI:58313"/>
        <dbReference type="ChEBI" id="CHEBI:456216"/>
        <dbReference type="EC" id="2.7.1.5"/>
    </reaction>
</comment>
<dbReference type="AlphaFoldDB" id="A0A8B5VWN4"/>
<comment type="function">
    <text evidence="7">Involved in the catabolism of L-rhamnose (6-deoxy-L-mannose). Catalyzes the transfer of the gamma-phosphate group from ATP to the 1-hydroxyl group of L-rhamnulose to yield L-rhamnulose 1-phosphate.</text>
</comment>
<dbReference type="HAMAP" id="MF_01535">
    <property type="entry name" value="Rhamnulokinase"/>
    <property type="match status" value="1"/>
</dbReference>
<dbReference type="InterPro" id="IPR050406">
    <property type="entry name" value="FGGY_Carb_Kinase"/>
</dbReference>
<dbReference type="InterPro" id="IPR018484">
    <property type="entry name" value="FGGY_N"/>
</dbReference>
<dbReference type="NCBIfam" id="TIGR02627">
    <property type="entry name" value="rhamnulo_kin"/>
    <property type="match status" value="1"/>
</dbReference>
<dbReference type="EC" id="2.7.1.5" evidence="7"/>
<evidence type="ECO:0000256" key="3">
    <source>
        <dbReference type="ARBA" id="ARBA00022741"/>
    </source>
</evidence>
<accession>A0A8B5VWN4</accession>
<organism evidence="8 9">
    <name type="scientific">Enterococcus avium</name>
    <name type="common">Streptococcus avium</name>
    <dbReference type="NCBI Taxonomy" id="33945"/>
    <lineage>
        <taxon>Bacteria</taxon>
        <taxon>Bacillati</taxon>
        <taxon>Bacillota</taxon>
        <taxon>Bacilli</taxon>
        <taxon>Lactobacillales</taxon>
        <taxon>Enterococcaceae</taxon>
        <taxon>Enterococcus</taxon>
    </lineage>
</organism>